<evidence type="ECO:0000313" key="1">
    <source>
        <dbReference type="EMBL" id="MDY0872735.1"/>
    </source>
</evidence>
<dbReference type="EMBL" id="JAXCLX010000002">
    <property type="protein sequence ID" value="MDY0872735.1"/>
    <property type="molecule type" value="Genomic_DNA"/>
</dbReference>
<organism evidence="1 2">
    <name type="scientific">Dongia rigui</name>
    <dbReference type="NCBI Taxonomy" id="940149"/>
    <lineage>
        <taxon>Bacteria</taxon>
        <taxon>Pseudomonadati</taxon>
        <taxon>Pseudomonadota</taxon>
        <taxon>Alphaproteobacteria</taxon>
        <taxon>Rhodospirillales</taxon>
        <taxon>Dongiaceae</taxon>
        <taxon>Dongia</taxon>
    </lineage>
</organism>
<accession>A0ABU5E0M4</accession>
<keyword evidence="2" id="KW-1185">Reference proteome</keyword>
<protein>
    <submittedName>
        <fullName evidence="1">Uncharacterized protein</fullName>
    </submittedName>
</protein>
<name>A0ABU5E0M4_9PROT</name>
<evidence type="ECO:0000313" key="2">
    <source>
        <dbReference type="Proteomes" id="UP001271769"/>
    </source>
</evidence>
<sequence>MSISLFSAASSGLQILGKAEKDAEQKATEANAEGAFSSLLAQQTNAGSNVATISGRPGNGVISATLINAGVETQPSLDVSDLQSGAVDKTPDARDEFLNFARKTPAEQMRAMVLADLGLTEEQLASLDAETRAEIEEKIRVQIEAKIRQEIEKQSGVKISLGSLPLPTA</sequence>
<proteinExistence type="predicted"/>
<gene>
    <name evidence="1" type="ORF">SMD31_12405</name>
</gene>
<comment type="caution">
    <text evidence="1">The sequence shown here is derived from an EMBL/GenBank/DDBJ whole genome shotgun (WGS) entry which is preliminary data.</text>
</comment>
<dbReference type="RefSeq" id="WP_320501209.1">
    <property type="nucleotide sequence ID" value="NZ_JAXCLX010000002.1"/>
</dbReference>
<reference evidence="1 2" key="1">
    <citation type="journal article" date="2013" name="Antonie Van Leeuwenhoek">
        <title>Dongia rigui sp. nov., isolated from freshwater of a large wetland in Korea.</title>
        <authorList>
            <person name="Baik K.S."/>
            <person name="Hwang Y.M."/>
            <person name="Choi J.S."/>
            <person name="Kwon J."/>
            <person name="Seong C.N."/>
        </authorList>
    </citation>
    <scope>NUCLEOTIDE SEQUENCE [LARGE SCALE GENOMIC DNA]</scope>
    <source>
        <strain evidence="1 2">04SU4-P</strain>
    </source>
</reference>
<dbReference type="Proteomes" id="UP001271769">
    <property type="component" value="Unassembled WGS sequence"/>
</dbReference>